<sequence>MFKKLFSKKEPKKYGPTEPIYPGELFEVSEITDDNGFFGFSNINKSYDNYPNKKYFPWWIQVTLELKDIDDRKMPTESEAQILNELEDKIEKFVAEKHKTHFIGRVTQNGFRDIIFYVDQPRFDQDKTNIFFDQIQEIRRINFTMEKDINWNNVSGLIK</sequence>
<protein>
    <recommendedName>
        <fullName evidence="1">DUF695 domain-containing protein</fullName>
    </recommendedName>
</protein>
<name>A0A1A9LBP8_9FLAO</name>
<dbReference type="Proteomes" id="UP000077552">
    <property type="component" value="Unassembled WGS sequence"/>
</dbReference>
<dbReference type="InterPro" id="IPR016097">
    <property type="entry name" value="DUF695"/>
</dbReference>
<comment type="caution">
    <text evidence="2">The sequence shown here is derived from an EMBL/GenBank/DDBJ whole genome shotgun (WGS) entry which is preliminary data.</text>
</comment>
<feature type="domain" description="DUF695" evidence="1">
    <location>
        <begin position="48"/>
        <end position="152"/>
    </location>
</feature>
<evidence type="ECO:0000259" key="1">
    <source>
        <dbReference type="Pfam" id="PF05117"/>
    </source>
</evidence>
<proteinExistence type="predicted"/>
<gene>
    <name evidence="2" type="ORF">A7A78_13785</name>
</gene>
<evidence type="ECO:0000313" key="3">
    <source>
        <dbReference type="Proteomes" id="UP000077552"/>
    </source>
</evidence>
<keyword evidence="3" id="KW-1185">Reference proteome</keyword>
<dbReference type="RefSeq" id="WP_068762408.1">
    <property type="nucleotide sequence ID" value="NZ_LXIE01000031.1"/>
</dbReference>
<dbReference type="EMBL" id="LXIE01000031">
    <property type="protein sequence ID" value="OAD90779.1"/>
    <property type="molecule type" value="Genomic_DNA"/>
</dbReference>
<dbReference type="STRING" id="1385699.A7A78_13785"/>
<dbReference type="Pfam" id="PF05117">
    <property type="entry name" value="DUF695"/>
    <property type="match status" value="1"/>
</dbReference>
<evidence type="ECO:0000313" key="2">
    <source>
        <dbReference type="EMBL" id="OAD90779.1"/>
    </source>
</evidence>
<dbReference type="OrthoDB" id="7839302at2"/>
<reference evidence="2 3" key="1">
    <citation type="submission" date="2016-05" db="EMBL/GenBank/DDBJ databases">
        <title>Genome sequencing of Vitellibacter soesokkakensis RSSK-12.</title>
        <authorList>
            <person name="Thevarajoo S."/>
            <person name="Selvaratnam C."/>
            <person name="Goh K.M."/>
            <person name="Chan K.-G."/>
            <person name="Chong C.S."/>
        </authorList>
    </citation>
    <scope>NUCLEOTIDE SEQUENCE [LARGE SCALE GENOMIC DNA]</scope>
    <source>
        <strain evidence="2 3">RSSK-12</strain>
    </source>
</reference>
<organism evidence="2 3">
    <name type="scientific">Aequorivita soesokkakensis</name>
    <dbReference type="NCBI Taxonomy" id="1385699"/>
    <lineage>
        <taxon>Bacteria</taxon>
        <taxon>Pseudomonadati</taxon>
        <taxon>Bacteroidota</taxon>
        <taxon>Flavobacteriia</taxon>
        <taxon>Flavobacteriales</taxon>
        <taxon>Flavobacteriaceae</taxon>
        <taxon>Aequorivita</taxon>
    </lineage>
</organism>
<accession>A0A1A9LBP8</accession>
<dbReference type="AlphaFoldDB" id="A0A1A9LBP8"/>